<dbReference type="GeneID" id="91467935"/>
<dbReference type="GO" id="GO:0016787">
    <property type="term" value="F:hydrolase activity"/>
    <property type="evidence" value="ECO:0007669"/>
    <property type="project" value="UniProtKB-KW"/>
</dbReference>
<feature type="region of interest" description="Disordered" evidence="1">
    <location>
        <begin position="1"/>
        <end position="22"/>
    </location>
</feature>
<dbReference type="Gene3D" id="3.40.50.1820">
    <property type="entry name" value="alpha/beta hydrolase"/>
    <property type="match status" value="1"/>
</dbReference>
<protein>
    <submittedName>
        <fullName evidence="2">Alpha/beta hydrolase</fullName>
    </submittedName>
</protein>
<dbReference type="Proteomes" id="UP000516422">
    <property type="component" value="Chromosome"/>
</dbReference>
<dbReference type="AlphaFoldDB" id="A0A7H1QBZ1"/>
<evidence type="ECO:0000313" key="3">
    <source>
        <dbReference type="Proteomes" id="UP000516422"/>
    </source>
</evidence>
<reference evidence="2 3" key="1">
    <citation type="submission" date="2020-04" db="EMBL/GenBank/DDBJ databases">
        <title>Characterization and engineering of Streptomyces griseofuscus DSM40191 as a potential heterologous host for expression of BGCs.</title>
        <authorList>
            <person name="Gren T."/>
            <person name="Whitford C.M."/>
            <person name="Mohite O.S."/>
            <person name="Joergensen T.S."/>
            <person name="Nielsen J.B."/>
            <person name="Lee S.Y."/>
            <person name="Weber T."/>
        </authorList>
    </citation>
    <scope>NUCLEOTIDE SEQUENCE [LARGE SCALE GENOMIC DNA]</scope>
    <source>
        <strain evidence="2 3">DSM 40191</strain>
    </source>
</reference>
<proteinExistence type="predicted"/>
<keyword evidence="2" id="KW-0378">Hydrolase</keyword>
<evidence type="ECO:0000256" key="1">
    <source>
        <dbReference type="SAM" id="MobiDB-lite"/>
    </source>
</evidence>
<dbReference type="KEGG" id="sgf:HEP81_07589"/>
<organism evidence="2 3">
    <name type="scientific">Streptomyces griseofuscus</name>
    <dbReference type="NCBI Taxonomy" id="146922"/>
    <lineage>
        <taxon>Bacteria</taxon>
        <taxon>Bacillati</taxon>
        <taxon>Actinomycetota</taxon>
        <taxon>Actinomycetes</taxon>
        <taxon>Kitasatosporales</taxon>
        <taxon>Streptomycetaceae</taxon>
        <taxon>Streptomyces</taxon>
    </lineage>
</organism>
<sequence length="54" mass="6150">MGQEDQEEWRSATRNPDVAWATLEDQRTGLTIGRRHEEDDRAAGTLIRCPALIL</sequence>
<gene>
    <name evidence="2" type="ORF">HEP81_07589</name>
</gene>
<dbReference type="EMBL" id="CP051006">
    <property type="protein sequence ID" value="QNT97821.1"/>
    <property type="molecule type" value="Genomic_DNA"/>
</dbReference>
<dbReference type="RefSeq" id="WP_338058760.1">
    <property type="nucleotide sequence ID" value="NZ_CP051006.1"/>
</dbReference>
<evidence type="ECO:0000313" key="2">
    <source>
        <dbReference type="EMBL" id="QNT97821.1"/>
    </source>
</evidence>
<dbReference type="InterPro" id="IPR029058">
    <property type="entry name" value="AB_hydrolase_fold"/>
</dbReference>
<name>A0A7H1QBZ1_9ACTN</name>
<accession>A0A7H1QBZ1</accession>